<comment type="caution">
    <text evidence="3">The sequence shown here is derived from an EMBL/GenBank/DDBJ whole genome shotgun (WGS) entry which is preliminary data.</text>
</comment>
<dbReference type="Pfam" id="PF13692">
    <property type="entry name" value="Glyco_trans_1_4"/>
    <property type="match status" value="1"/>
</dbReference>
<gene>
    <name evidence="3" type="ORF">GOC74_00225</name>
</gene>
<dbReference type="EMBL" id="WOYG01000001">
    <property type="protein sequence ID" value="NLV08366.1"/>
    <property type="molecule type" value="Genomic_DNA"/>
</dbReference>
<dbReference type="GO" id="GO:0016757">
    <property type="term" value="F:glycosyltransferase activity"/>
    <property type="evidence" value="ECO:0007669"/>
    <property type="project" value="UniProtKB-KW"/>
</dbReference>
<sequence length="421" mass="47134">MSHRRSFTYYRHMHVLLFDQHAGGHHAEYASKLLDRLKVQSTDLEVEFLTTKPSPEHEQYFENDISCLSTTDETLSRAEIVDLLDTYVEDHAYDIVHVLQIDDILLELATRFRPDSSVQVCGTLNGAYFHFWNRHFLSYINDGAAEVAARVDGGRFVQALTPVVGTFPELGPKLCPPAVALAASLNKPLDHLFVHAETAMEYVDRVSDGTPTTVIPDPLEVWEADDVDRARLRSELDIPTDGLMFLFFGETRYEKGPDVLLEAVKQYHGPPCTIVFAGPPDHVTAGDLERAEVPSNVNLHERLEFVPEADVRSYFLAADAVVLPYRREFGVYRTSGVFQKACAAGRPLIVSDFGELKRRVREYDLGTTFPLGDADALAGTLGQTSNYGYSSYNPRSASDYADSQSYTQAAVRTLDIYRKLV</sequence>
<dbReference type="Proteomes" id="UP000608662">
    <property type="component" value="Unassembled WGS sequence"/>
</dbReference>
<dbReference type="PANTHER" id="PTHR12526">
    <property type="entry name" value="GLYCOSYLTRANSFERASE"/>
    <property type="match status" value="1"/>
</dbReference>
<organism evidence="3 4">
    <name type="scientific">Halomicrobium mukohataei</name>
    <dbReference type="NCBI Taxonomy" id="57705"/>
    <lineage>
        <taxon>Archaea</taxon>
        <taxon>Methanobacteriati</taxon>
        <taxon>Methanobacteriota</taxon>
        <taxon>Stenosarchaea group</taxon>
        <taxon>Halobacteria</taxon>
        <taxon>Halobacteriales</taxon>
        <taxon>Haloarculaceae</taxon>
        <taxon>Halomicrobium</taxon>
    </lineage>
</organism>
<accession>A0A847U6Y3</accession>
<keyword evidence="1" id="KW-0328">Glycosyltransferase</keyword>
<proteinExistence type="predicted"/>
<reference evidence="3" key="1">
    <citation type="submission" date="2019-12" db="EMBL/GenBank/DDBJ databases">
        <title>Whole-genome sequence of Halomicrobium mukohataei pws1.</title>
        <authorList>
            <person name="Verma D.K."/>
            <person name="Gopal K."/>
            <person name="Prasad E.S."/>
        </authorList>
    </citation>
    <scope>NUCLEOTIDE SEQUENCE</scope>
    <source>
        <strain evidence="3">Pws1</strain>
    </source>
</reference>
<dbReference type="SUPFAM" id="SSF53756">
    <property type="entry name" value="UDP-Glycosyltransferase/glycogen phosphorylase"/>
    <property type="match status" value="1"/>
</dbReference>
<dbReference type="CDD" id="cd03801">
    <property type="entry name" value="GT4_PimA-like"/>
    <property type="match status" value="1"/>
</dbReference>
<dbReference type="PANTHER" id="PTHR12526:SF510">
    <property type="entry name" value="D-INOSITOL 3-PHOSPHATE GLYCOSYLTRANSFERASE"/>
    <property type="match status" value="1"/>
</dbReference>
<protein>
    <submittedName>
        <fullName evidence="3">Glycosyltransferase</fullName>
    </submittedName>
</protein>
<evidence type="ECO:0000256" key="1">
    <source>
        <dbReference type="ARBA" id="ARBA00022676"/>
    </source>
</evidence>
<keyword evidence="2 3" id="KW-0808">Transferase</keyword>
<evidence type="ECO:0000256" key="2">
    <source>
        <dbReference type="ARBA" id="ARBA00022679"/>
    </source>
</evidence>
<name>A0A847U6Y3_9EURY</name>
<evidence type="ECO:0000313" key="3">
    <source>
        <dbReference type="EMBL" id="NLV08366.1"/>
    </source>
</evidence>
<dbReference type="AlphaFoldDB" id="A0A847U6Y3"/>
<evidence type="ECO:0000313" key="4">
    <source>
        <dbReference type="Proteomes" id="UP000608662"/>
    </source>
</evidence>
<dbReference type="Gene3D" id="3.40.50.2000">
    <property type="entry name" value="Glycogen Phosphorylase B"/>
    <property type="match status" value="1"/>
</dbReference>